<dbReference type="Gene3D" id="3.30.70.1230">
    <property type="entry name" value="Nucleotide cyclase"/>
    <property type="match status" value="1"/>
</dbReference>
<dbReference type="EMBL" id="AZHX01002433">
    <property type="protein sequence ID" value="ETW94650.1"/>
    <property type="molecule type" value="Genomic_DNA"/>
</dbReference>
<dbReference type="SUPFAM" id="SSF52540">
    <property type="entry name" value="P-loop containing nucleoside triphosphate hydrolases"/>
    <property type="match status" value="1"/>
</dbReference>
<dbReference type="PANTHER" id="PTHR16305:SF28">
    <property type="entry name" value="GUANYLATE CYCLASE DOMAIN-CONTAINING PROTEIN"/>
    <property type="match status" value="1"/>
</dbReference>
<dbReference type="Gene3D" id="3.40.50.300">
    <property type="entry name" value="P-loop containing nucleotide triphosphate hydrolases"/>
    <property type="match status" value="1"/>
</dbReference>
<dbReference type="InterPro" id="IPR027417">
    <property type="entry name" value="P-loop_NTPase"/>
</dbReference>
<dbReference type="HOGENOM" id="CLU_465066_0_0_7"/>
<keyword evidence="5" id="KW-1185">Reference proteome</keyword>
<dbReference type="GO" id="GO:0004016">
    <property type="term" value="F:adenylate cyclase activity"/>
    <property type="evidence" value="ECO:0007669"/>
    <property type="project" value="TreeGrafter"/>
</dbReference>
<evidence type="ECO:0000313" key="5">
    <source>
        <dbReference type="Proteomes" id="UP000019140"/>
    </source>
</evidence>
<keyword evidence="1" id="KW-0547">Nucleotide-binding</keyword>
<reference evidence="4 5" key="1">
    <citation type="journal article" date="2014" name="Nature">
        <title>An environmental bacterial taxon with a large and distinct metabolic repertoire.</title>
        <authorList>
            <person name="Wilson M.C."/>
            <person name="Mori T."/>
            <person name="Ruckert C."/>
            <person name="Uria A.R."/>
            <person name="Helf M.J."/>
            <person name="Takada K."/>
            <person name="Gernert C."/>
            <person name="Steffens U.A."/>
            <person name="Heycke N."/>
            <person name="Schmitt S."/>
            <person name="Rinke C."/>
            <person name="Helfrich E.J."/>
            <person name="Brachmann A.O."/>
            <person name="Gurgui C."/>
            <person name="Wakimoto T."/>
            <person name="Kracht M."/>
            <person name="Crusemann M."/>
            <person name="Hentschel U."/>
            <person name="Abe I."/>
            <person name="Matsunaga S."/>
            <person name="Kalinowski J."/>
            <person name="Takeyama H."/>
            <person name="Piel J."/>
        </authorList>
    </citation>
    <scope>NUCLEOTIDE SEQUENCE [LARGE SCALE GENOMIC DNA]</scope>
    <source>
        <strain evidence="5">TSY2</strain>
    </source>
</reference>
<evidence type="ECO:0000259" key="3">
    <source>
        <dbReference type="Pfam" id="PF13191"/>
    </source>
</evidence>
<dbReference type="Proteomes" id="UP000019140">
    <property type="component" value="Unassembled WGS sequence"/>
</dbReference>
<gene>
    <name evidence="4" type="ORF">ETSY2_49465</name>
</gene>
<sequence>VQPFVFGEIVPIAAQLQELAPPDAVVISSATARLVQGYFACQDMELHRLRDKAEPIHLSRVIAVSGAQSRLDIAETAGLTPFVGREAEMAALLERWAQVQDGFGQVVLLSGEAGIGKSRLVQVMKKRLEGTYTLLEFRCSPYDQNRAMYPVIDCLHRILQWHEDDTPKEKLKKLETAFAQCQIPLGETVPLLAAFLSLPHPDDYYPHLQLSPQQQREKTLGAIVTVVLALASCQPVLLIVEDLHWIDPSTLELLTLLVDQTPAASIYTLLTFRPAFDVPWGNRSYLTHVMLSRLPRPQVEQMITQVTRGKPLPNELFQQVRDQTDGIPLFVEECVKSILETGLLQETGDHYELTKPLPTLTIPTTLHGSLMARLDRLGTAKSVAQLVATIGRQVPYALLQAVWQHGEEVLQRELDRLVDAELVYQHGMRPQATYRFKHALVQETAYQSLLRHTREHYHQRIAQLLVEQFPETTALSPELLAHHYTEAGLIEQAIPYWRRAGLLALEHSANSEAMSHLSKGLELLKSLPYTVEYAKQELELLLTLSPVLIAMKGYMAPEVGDVSARIYELSEQIGEKPQSFSVMNGL</sequence>
<dbReference type="InterPro" id="IPR041664">
    <property type="entry name" value="AAA_16"/>
</dbReference>
<dbReference type="Pfam" id="PF13191">
    <property type="entry name" value="AAA_16"/>
    <property type="match status" value="1"/>
</dbReference>
<dbReference type="GO" id="GO:0005737">
    <property type="term" value="C:cytoplasm"/>
    <property type="evidence" value="ECO:0007669"/>
    <property type="project" value="TreeGrafter"/>
</dbReference>
<protein>
    <recommendedName>
        <fullName evidence="3">Orc1-like AAA ATPase domain-containing protein</fullName>
    </recommendedName>
</protein>
<organism evidence="4 5">
    <name type="scientific">Candidatus Entotheonella gemina</name>
    <dbReference type="NCBI Taxonomy" id="1429439"/>
    <lineage>
        <taxon>Bacteria</taxon>
        <taxon>Pseudomonadati</taxon>
        <taxon>Nitrospinota/Tectimicrobiota group</taxon>
        <taxon>Candidatus Tectimicrobiota</taxon>
        <taxon>Candidatus Entotheonellia</taxon>
        <taxon>Candidatus Entotheonellales</taxon>
        <taxon>Candidatus Entotheonellaceae</taxon>
        <taxon>Candidatus Entotheonella</taxon>
    </lineage>
</organism>
<comment type="caution">
    <text evidence="4">The sequence shown here is derived from an EMBL/GenBank/DDBJ whole genome shotgun (WGS) entry which is preliminary data.</text>
</comment>
<accession>W4LAB4</accession>
<proteinExistence type="predicted"/>
<name>W4LAB4_9BACT</name>
<evidence type="ECO:0000256" key="2">
    <source>
        <dbReference type="ARBA" id="ARBA00022840"/>
    </source>
</evidence>
<dbReference type="PANTHER" id="PTHR16305">
    <property type="entry name" value="TESTICULAR SOLUBLE ADENYLYL CYCLASE"/>
    <property type="match status" value="1"/>
</dbReference>
<dbReference type="GO" id="GO:0005524">
    <property type="term" value="F:ATP binding"/>
    <property type="evidence" value="ECO:0007669"/>
    <property type="project" value="UniProtKB-KW"/>
</dbReference>
<evidence type="ECO:0000313" key="4">
    <source>
        <dbReference type="EMBL" id="ETW94650.1"/>
    </source>
</evidence>
<dbReference type="InterPro" id="IPR029787">
    <property type="entry name" value="Nucleotide_cyclase"/>
</dbReference>
<dbReference type="AlphaFoldDB" id="W4LAB4"/>
<keyword evidence="2" id="KW-0067">ATP-binding</keyword>
<feature type="domain" description="Orc1-like AAA ATPase" evidence="3">
    <location>
        <begin position="81"/>
        <end position="263"/>
    </location>
</feature>
<evidence type="ECO:0000256" key="1">
    <source>
        <dbReference type="ARBA" id="ARBA00022741"/>
    </source>
</evidence>
<feature type="non-terminal residue" evidence="4">
    <location>
        <position position="1"/>
    </location>
</feature>
<dbReference type="SUPFAM" id="SSF55073">
    <property type="entry name" value="Nucleotide cyclase"/>
    <property type="match status" value="1"/>
</dbReference>